<feature type="transmembrane region" description="Helical" evidence="5">
    <location>
        <begin position="147"/>
        <end position="169"/>
    </location>
</feature>
<feature type="transmembrane region" description="Helical" evidence="5">
    <location>
        <begin position="189"/>
        <end position="214"/>
    </location>
</feature>
<evidence type="ECO:0000256" key="2">
    <source>
        <dbReference type="ARBA" id="ARBA00022692"/>
    </source>
</evidence>
<dbReference type="InterPro" id="IPR002657">
    <property type="entry name" value="BilAc:Na_symport/Acr3"/>
</dbReference>
<evidence type="ECO:0000313" key="6">
    <source>
        <dbReference type="EMBL" id="QDU54980.1"/>
    </source>
</evidence>
<proteinExistence type="predicted"/>
<protein>
    <submittedName>
        <fullName evidence="6">Sodium Bile acid symporter family protein</fullName>
    </submittedName>
</protein>
<dbReference type="GO" id="GO:0016020">
    <property type="term" value="C:membrane"/>
    <property type="evidence" value="ECO:0007669"/>
    <property type="project" value="UniProtKB-SubCell"/>
</dbReference>
<evidence type="ECO:0000256" key="5">
    <source>
        <dbReference type="SAM" id="Phobius"/>
    </source>
</evidence>
<name>A0A518AJT3_9BACT</name>
<keyword evidence="2 5" id="KW-0812">Transmembrane</keyword>
<keyword evidence="4 5" id="KW-0472">Membrane</keyword>
<evidence type="ECO:0000256" key="4">
    <source>
        <dbReference type="ARBA" id="ARBA00023136"/>
    </source>
</evidence>
<dbReference type="Pfam" id="PF01758">
    <property type="entry name" value="SBF"/>
    <property type="match status" value="1"/>
</dbReference>
<reference evidence="6 7" key="1">
    <citation type="submission" date="2019-02" db="EMBL/GenBank/DDBJ databases">
        <title>Deep-cultivation of Planctomycetes and their phenomic and genomic characterization uncovers novel biology.</title>
        <authorList>
            <person name="Wiegand S."/>
            <person name="Jogler M."/>
            <person name="Boedeker C."/>
            <person name="Pinto D."/>
            <person name="Vollmers J."/>
            <person name="Rivas-Marin E."/>
            <person name="Kohn T."/>
            <person name="Peeters S.H."/>
            <person name="Heuer A."/>
            <person name="Rast P."/>
            <person name="Oberbeckmann S."/>
            <person name="Bunk B."/>
            <person name="Jeske O."/>
            <person name="Meyerdierks A."/>
            <person name="Storesund J.E."/>
            <person name="Kallscheuer N."/>
            <person name="Luecker S."/>
            <person name="Lage O.M."/>
            <person name="Pohl T."/>
            <person name="Merkel B.J."/>
            <person name="Hornburger P."/>
            <person name="Mueller R.-W."/>
            <person name="Bruemmer F."/>
            <person name="Labrenz M."/>
            <person name="Spormann A.M."/>
            <person name="Op den Camp H."/>
            <person name="Overmann J."/>
            <person name="Amann R."/>
            <person name="Jetten M.S.M."/>
            <person name="Mascher T."/>
            <person name="Medema M.H."/>
            <person name="Devos D.P."/>
            <person name="Kaster A.-K."/>
            <person name="Ovreas L."/>
            <person name="Rohde M."/>
            <person name="Galperin M.Y."/>
            <person name="Jogler C."/>
        </authorList>
    </citation>
    <scope>NUCLEOTIDE SEQUENCE [LARGE SCALE GENOMIC DNA]</scope>
    <source>
        <strain evidence="6 7">Pan181</strain>
    </source>
</reference>
<feature type="transmembrane region" description="Helical" evidence="5">
    <location>
        <begin position="55"/>
        <end position="73"/>
    </location>
</feature>
<feature type="transmembrane region" description="Helical" evidence="5">
    <location>
        <begin position="255"/>
        <end position="280"/>
    </location>
</feature>
<accession>A0A518AJT3</accession>
<comment type="subcellular location">
    <subcellularLocation>
        <location evidence="1">Membrane</location>
        <topology evidence="1">Multi-pass membrane protein</topology>
    </subcellularLocation>
</comment>
<keyword evidence="3 5" id="KW-1133">Transmembrane helix</keyword>
<dbReference type="Gene3D" id="1.20.1530.20">
    <property type="match status" value="1"/>
</dbReference>
<organism evidence="6 7">
    <name type="scientific">Aeoliella mucimassa</name>
    <dbReference type="NCBI Taxonomy" id="2527972"/>
    <lineage>
        <taxon>Bacteria</taxon>
        <taxon>Pseudomonadati</taxon>
        <taxon>Planctomycetota</taxon>
        <taxon>Planctomycetia</taxon>
        <taxon>Pirellulales</taxon>
        <taxon>Lacipirellulaceae</taxon>
        <taxon>Aeoliella</taxon>
    </lineage>
</organism>
<dbReference type="PANTHER" id="PTHR10361:SF28">
    <property type="entry name" value="P3 PROTEIN-RELATED"/>
    <property type="match status" value="1"/>
</dbReference>
<dbReference type="EMBL" id="CP036278">
    <property type="protein sequence ID" value="QDU54980.1"/>
    <property type="molecule type" value="Genomic_DNA"/>
</dbReference>
<feature type="transmembrane region" description="Helical" evidence="5">
    <location>
        <begin position="226"/>
        <end position="249"/>
    </location>
</feature>
<evidence type="ECO:0000256" key="3">
    <source>
        <dbReference type="ARBA" id="ARBA00022989"/>
    </source>
</evidence>
<feature type="transmembrane region" description="Helical" evidence="5">
    <location>
        <begin position="17"/>
        <end position="35"/>
    </location>
</feature>
<dbReference type="KEGG" id="amuc:Pan181_11650"/>
<keyword evidence="7" id="KW-1185">Reference proteome</keyword>
<dbReference type="PANTHER" id="PTHR10361">
    <property type="entry name" value="SODIUM-BILE ACID COTRANSPORTER"/>
    <property type="match status" value="1"/>
</dbReference>
<dbReference type="InterPro" id="IPR038770">
    <property type="entry name" value="Na+/solute_symporter_sf"/>
</dbReference>
<gene>
    <name evidence="6" type="ORF">Pan181_11650</name>
</gene>
<evidence type="ECO:0000313" key="7">
    <source>
        <dbReference type="Proteomes" id="UP000315750"/>
    </source>
</evidence>
<sequence length="356" mass="38644">MVERILQRVSQAIRHRLPLLLVVCYAVALLVPAPGQWIHDLKLPTSWPELARPNVSQLMVAVLLFLAALGVEVRRLPLVGRRPLLVVLILAAVWLVPALVVMLVWWVMPLVIDAGMATKLLMGFVLVAAMPVANSAAAWTQQSRGELPWALAMVVLSIVACPWMIPLVLKLMGLSFSEGEADALKALTASFTGLHFVVWVLLPTAAGIVTRWIVGRERVAKHRPEVLLTSAITLLVLNYINAACALPKMADDFRIGWLVFCVALASGQCLVGLGASQLLGEAFRVPSGTTTALNYALTMKNTGLAVALASRVLEGHEILLLPVFTTTLVQHLFAGALHRRSMARVEKELAQPPESE</sequence>
<dbReference type="Proteomes" id="UP000315750">
    <property type="component" value="Chromosome"/>
</dbReference>
<evidence type="ECO:0000256" key="1">
    <source>
        <dbReference type="ARBA" id="ARBA00004141"/>
    </source>
</evidence>
<feature type="transmembrane region" description="Helical" evidence="5">
    <location>
        <begin position="85"/>
        <end position="108"/>
    </location>
</feature>
<dbReference type="InterPro" id="IPR004710">
    <property type="entry name" value="Bilac:Na_transpt"/>
</dbReference>
<feature type="transmembrane region" description="Helical" evidence="5">
    <location>
        <begin position="120"/>
        <end position="140"/>
    </location>
</feature>
<dbReference type="AlphaFoldDB" id="A0A518AJT3"/>